<dbReference type="AlphaFoldDB" id="R9WKJ7"/>
<sequence length="54" mass="6220">MGAGQWLLSYRLLLYSRLLRIATVIIMKSTMKLITVLSKCLLIRCLGRIFNYGN</sequence>
<dbReference type="EMBL" id="CP006017">
    <property type="protein sequence ID" value="AGO00264.1"/>
    <property type="molecule type" value="Genomic_DNA"/>
</dbReference>
<evidence type="ECO:0000313" key="2">
    <source>
        <dbReference type="Proteomes" id="UP000014360"/>
    </source>
</evidence>
<evidence type="ECO:0000313" key="1">
    <source>
        <dbReference type="EMBL" id="AGO00264.1"/>
    </source>
</evidence>
<geneLocation type="plasmid" evidence="1 2">
    <name>pLRI06</name>
</geneLocation>
<gene>
    <name evidence="1" type="ORF">LRI_2054</name>
</gene>
<accession>R9WKJ7</accession>
<dbReference type="HOGENOM" id="CLU_3044760_0_0_9"/>
<organism evidence="1 2">
    <name type="scientific">Limosilactobacillus reuteri I5007</name>
    <dbReference type="NCBI Taxonomy" id="1340495"/>
    <lineage>
        <taxon>Bacteria</taxon>
        <taxon>Bacillati</taxon>
        <taxon>Bacillota</taxon>
        <taxon>Bacilli</taxon>
        <taxon>Lactobacillales</taxon>
        <taxon>Lactobacillaceae</taxon>
        <taxon>Limosilactobacillus</taxon>
    </lineage>
</organism>
<dbReference type="Proteomes" id="UP000014360">
    <property type="component" value="Plasmid pLRI06"/>
</dbReference>
<keyword evidence="1" id="KW-0614">Plasmid</keyword>
<proteinExistence type="predicted"/>
<protein>
    <submittedName>
        <fullName evidence="1">Uncharacterized protein</fullName>
    </submittedName>
</protein>
<name>R9WKJ7_LIMRT</name>
<dbReference type="KEGG" id="lrt:LRI_2054"/>
<reference evidence="1 2" key="1">
    <citation type="submission" date="2013-06" db="EMBL/GenBank/DDBJ databases">
        <title>The Complete Genome Sequence of Lactobacillus reuteri I5007, a Probiotic Strain Isolated from Healthy Pig.</title>
        <authorList>
            <person name="Hou C."/>
            <person name="Qiao S."/>
            <person name="Zeng X."/>
            <person name="Ma X."/>
            <person name="Yang F."/>
        </authorList>
    </citation>
    <scope>NUCLEOTIDE SEQUENCE [LARGE SCALE GENOMIC DNA]</scope>
    <source>
        <strain evidence="1 2">I5007</strain>
        <plasmid evidence="1 2">pLRI06</plasmid>
    </source>
</reference>